<evidence type="ECO:0000259" key="1">
    <source>
        <dbReference type="Pfam" id="PF08279"/>
    </source>
</evidence>
<proteinExistence type="predicted"/>
<dbReference type="Pfam" id="PF13280">
    <property type="entry name" value="WYL"/>
    <property type="match status" value="1"/>
</dbReference>
<organism evidence="3 4">
    <name type="scientific">Thermomonas brevis</name>
    <dbReference type="NCBI Taxonomy" id="215691"/>
    <lineage>
        <taxon>Bacteria</taxon>
        <taxon>Pseudomonadati</taxon>
        <taxon>Pseudomonadota</taxon>
        <taxon>Gammaproteobacteria</taxon>
        <taxon>Lysobacterales</taxon>
        <taxon>Lysobacteraceae</taxon>
        <taxon>Thermomonas</taxon>
    </lineage>
</organism>
<dbReference type="PANTHER" id="PTHR34580:SF3">
    <property type="entry name" value="PROTEIN PAFB"/>
    <property type="match status" value="1"/>
</dbReference>
<dbReference type="Gene3D" id="1.10.10.10">
    <property type="entry name" value="Winged helix-like DNA-binding domain superfamily/Winged helix DNA-binding domain"/>
    <property type="match status" value="1"/>
</dbReference>
<dbReference type="RefSeq" id="WP_187570057.1">
    <property type="nucleotide sequence ID" value="NZ_CP060711.1"/>
</dbReference>
<protein>
    <submittedName>
        <fullName evidence="3">YafY family transcriptional regulator</fullName>
    </submittedName>
</protein>
<reference evidence="3 4" key="1">
    <citation type="submission" date="2020-08" db="EMBL/GenBank/DDBJ databases">
        <title>Genome sequence of Thermomonas brevis KACC 16975T.</title>
        <authorList>
            <person name="Hyun D.-W."/>
            <person name="Bae J.-W."/>
        </authorList>
    </citation>
    <scope>NUCLEOTIDE SEQUENCE [LARGE SCALE GENOMIC DNA]</scope>
    <source>
        <strain evidence="3 4">KACC 16975</strain>
    </source>
</reference>
<feature type="domain" description="Helix-turn-helix type 11" evidence="1">
    <location>
        <begin position="7"/>
        <end position="61"/>
    </location>
</feature>
<accession>A0A7G9QSH0</accession>
<keyword evidence="4" id="KW-1185">Reference proteome</keyword>
<dbReference type="Pfam" id="PF08279">
    <property type="entry name" value="HTH_11"/>
    <property type="match status" value="1"/>
</dbReference>
<dbReference type="AlphaFoldDB" id="A0A7G9QSH0"/>
<evidence type="ECO:0000313" key="3">
    <source>
        <dbReference type="EMBL" id="QNN46295.1"/>
    </source>
</evidence>
<gene>
    <name evidence="3" type="ORF">H9L17_14150</name>
</gene>
<dbReference type="InterPro" id="IPR013196">
    <property type="entry name" value="HTH_11"/>
</dbReference>
<evidence type="ECO:0000313" key="4">
    <source>
        <dbReference type="Proteomes" id="UP000515977"/>
    </source>
</evidence>
<dbReference type="InterPro" id="IPR026881">
    <property type="entry name" value="WYL_dom"/>
</dbReference>
<dbReference type="PANTHER" id="PTHR34580">
    <property type="match status" value="1"/>
</dbReference>
<dbReference type="InterPro" id="IPR036390">
    <property type="entry name" value="WH_DNA-bd_sf"/>
</dbReference>
<dbReference type="PROSITE" id="PS52050">
    <property type="entry name" value="WYL"/>
    <property type="match status" value="1"/>
</dbReference>
<evidence type="ECO:0000259" key="2">
    <source>
        <dbReference type="Pfam" id="PF13280"/>
    </source>
</evidence>
<feature type="domain" description="WYL" evidence="2">
    <location>
        <begin position="138"/>
        <end position="203"/>
    </location>
</feature>
<dbReference type="SUPFAM" id="SSF46785">
    <property type="entry name" value="Winged helix' DNA-binding domain"/>
    <property type="match status" value="1"/>
</dbReference>
<name>A0A7G9QSH0_9GAMM</name>
<dbReference type="InterPro" id="IPR036388">
    <property type="entry name" value="WH-like_DNA-bd_sf"/>
</dbReference>
<dbReference type="Proteomes" id="UP000515977">
    <property type="component" value="Chromosome"/>
</dbReference>
<dbReference type="KEGG" id="tbv:H9L17_14150"/>
<dbReference type="EMBL" id="CP060711">
    <property type="protein sequence ID" value="QNN46295.1"/>
    <property type="molecule type" value="Genomic_DNA"/>
</dbReference>
<dbReference type="InterPro" id="IPR051534">
    <property type="entry name" value="CBASS_pafABC_assoc_protein"/>
</dbReference>
<sequence>MTTRAARLLQLLDELRRRRKPVQGARLAEQLGVSLRTLYRDIDALRGQGAEIAGDPGVGYQLRPGFLLPPMMFSEDELEAMVLGTRWVASHADPELAAAARGAMDRILGILPDSLRLQVETGGLFAPDWCPAPPEPWLLTLRHAIRGQRALHLAYADAGNRVSQRTIWPFAMAFLDDRRLLAAWCELRGDFRHFRADRVLGLEDAGRCYPQTRHALLRRWREQERARQRE</sequence>